<protein>
    <submittedName>
        <fullName evidence="1">Uncharacterized protein</fullName>
    </submittedName>
</protein>
<evidence type="ECO:0000313" key="1">
    <source>
        <dbReference type="EMBL" id="RIB27854.1"/>
    </source>
</evidence>
<gene>
    <name evidence="1" type="ORF">C2G38_2060839</name>
</gene>
<reference evidence="1 2" key="1">
    <citation type="submission" date="2018-06" db="EMBL/GenBank/DDBJ databases">
        <title>Comparative genomics reveals the genomic features of Rhizophagus irregularis, R. cerebriforme, R. diaphanum and Gigaspora rosea, and their symbiotic lifestyle signature.</title>
        <authorList>
            <person name="Morin E."/>
            <person name="San Clemente H."/>
            <person name="Chen E.C.H."/>
            <person name="De La Providencia I."/>
            <person name="Hainaut M."/>
            <person name="Kuo A."/>
            <person name="Kohler A."/>
            <person name="Murat C."/>
            <person name="Tang N."/>
            <person name="Roy S."/>
            <person name="Loubradou J."/>
            <person name="Henrissat B."/>
            <person name="Grigoriev I.V."/>
            <person name="Corradi N."/>
            <person name="Roux C."/>
            <person name="Martin F.M."/>
        </authorList>
    </citation>
    <scope>NUCLEOTIDE SEQUENCE [LARGE SCALE GENOMIC DNA]</scope>
    <source>
        <strain evidence="1 2">DAOM 194757</strain>
    </source>
</reference>
<evidence type="ECO:0000313" key="2">
    <source>
        <dbReference type="Proteomes" id="UP000266673"/>
    </source>
</evidence>
<name>A0A397VZC1_9GLOM</name>
<proteinExistence type="predicted"/>
<keyword evidence="2" id="KW-1185">Reference proteome</keyword>
<dbReference type="Proteomes" id="UP000266673">
    <property type="component" value="Unassembled WGS sequence"/>
</dbReference>
<comment type="caution">
    <text evidence="1">The sequence shown here is derived from an EMBL/GenBank/DDBJ whole genome shotgun (WGS) entry which is preliminary data.</text>
</comment>
<dbReference type="AlphaFoldDB" id="A0A397VZC1"/>
<organism evidence="1 2">
    <name type="scientific">Gigaspora rosea</name>
    <dbReference type="NCBI Taxonomy" id="44941"/>
    <lineage>
        <taxon>Eukaryota</taxon>
        <taxon>Fungi</taxon>
        <taxon>Fungi incertae sedis</taxon>
        <taxon>Mucoromycota</taxon>
        <taxon>Glomeromycotina</taxon>
        <taxon>Glomeromycetes</taxon>
        <taxon>Diversisporales</taxon>
        <taxon>Gigasporaceae</taxon>
        <taxon>Gigaspora</taxon>
    </lineage>
</organism>
<dbReference type="EMBL" id="QKWP01000085">
    <property type="protein sequence ID" value="RIB27854.1"/>
    <property type="molecule type" value="Genomic_DNA"/>
</dbReference>
<sequence>ECRGFAYITIESTAENWKKCTIKLFHAFHQIIKNISLIQFACPFLMVQNGRNTLKIQDAKPDYKQRLKEE</sequence>
<feature type="non-terminal residue" evidence="1">
    <location>
        <position position="1"/>
    </location>
</feature>
<accession>A0A397VZC1</accession>
<dbReference type="OrthoDB" id="21643at2759"/>